<sequence length="333" mass="37835">MPVSKTNFKLPWTSVHEAEDDYQLPCGPESPLKGRSSGNVPQKRRESQFRAVADTMNTTVAGHHIRTWSAYFYVFLAINLALYIGIAKQDMRKNLYVANSSLADFSLLYITFVAFTLPLVCRFFLKILAASVAGALLSRQAYSAPAACALLAIHLQTTPNIRQNLLVFRGDGVGVRDVLIIRLIGDYVVHFTAPFVTLSLFIRLGHEQCWMSFDWAWLFFVVLWPSLWSVAATLYMARYWQCQECTRSFAFAEMPSVSQAAKDLKWVTNDEDEHLPAEKWRLGYRIKQDHESSIIDQTYLGLLREDECISMTDMLSAMEQEDGTMGGRFPQDV</sequence>
<dbReference type="Proteomes" id="UP000813461">
    <property type="component" value="Unassembled WGS sequence"/>
</dbReference>
<accession>A0A8K0RG84</accession>
<organism evidence="3 4">
    <name type="scientific">Paraphoma chrysanthemicola</name>
    <dbReference type="NCBI Taxonomy" id="798071"/>
    <lineage>
        <taxon>Eukaryota</taxon>
        <taxon>Fungi</taxon>
        <taxon>Dikarya</taxon>
        <taxon>Ascomycota</taxon>
        <taxon>Pezizomycotina</taxon>
        <taxon>Dothideomycetes</taxon>
        <taxon>Pleosporomycetidae</taxon>
        <taxon>Pleosporales</taxon>
        <taxon>Pleosporineae</taxon>
        <taxon>Phaeosphaeriaceae</taxon>
        <taxon>Paraphoma</taxon>
    </lineage>
</organism>
<evidence type="ECO:0000313" key="4">
    <source>
        <dbReference type="Proteomes" id="UP000813461"/>
    </source>
</evidence>
<feature type="region of interest" description="Disordered" evidence="1">
    <location>
        <begin position="25"/>
        <end position="45"/>
    </location>
</feature>
<evidence type="ECO:0000256" key="2">
    <source>
        <dbReference type="SAM" id="Phobius"/>
    </source>
</evidence>
<feature type="transmembrane region" description="Helical" evidence="2">
    <location>
        <begin position="215"/>
        <end position="237"/>
    </location>
</feature>
<gene>
    <name evidence="3" type="ORF">FB567DRAFT_585844</name>
</gene>
<dbReference type="OrthoDB" id="3756355at2759"/>
<keyword evidence="4" id="KW-1185">Reference proteome</keyword>
<keyword evidence="2" id="KW-1133">Transmembrane helix</keyword>
<dbReference type="AlphaFoldDB" id="A0A8K0RG84"/>
<keyword evidence="2" id="KW-0472">Membrane</keyword>
<evidence type="ECO:0000313" key="3">
    <source>
        <dbReference type="EMBL" id="KAH7094472.1"/>
    </source>
</evidence>
<feature type="transmembrane region" description="Helical" evidence="2">
    <location>
        <begin position="68"/>
        <end position="86"/>
    </location>
</feature>
<dbReference type="EMBL" id="JAGMVJ010000001">
    <property type="protein sequence ID" value="KAH7094472.1"/>
    <property type="molecule type" value="Genomic_DNA"/>
</dbReference>
<feature type="transmembrane region" description="Helical" evidence="2">
    <location>
        <begin position="107"/>
        <end position="129"/>
    </location>
</feature>
<proteinExistence type="predicted"/>
<keyword evidence="2" id="KW-0812">Transmembrane</keyword>
<evidence type="ECO:0000256" key="1">
    <source>
        <dbReference type="SAM" id="MobiDB-lite"/>
    </source>
</evidence>
<feature type="transmembrane region" description="Helical" evidence="2">
    <location>
        <begin position="179"/>
        <end position="203"/>
    </location>
</feature>
<protein>
    <submittedName>
        <fullName evidence="3">Uncharacterized protein</fullName>
    </submittedName>
</protein>
<comment type="caution">
    <text evidence="3">The sequence shown here is derived from an EMBL/GenBank/DDBJ whole genome shotgun (WGS) entry which is preliminary data.</text>
</comment>
<reference evidence="3" key="1">
    <citation type="journal article" date="2021" name="Nat. Commun.">
        <title>Genetic determinants of endophytism in the Arabidopsis root mycobiome.</title>
        <authorList>
            <person name="Mesny F."/>
            <person name="Miyauchi S."/>
            <person name="Thiergart T."/>
            <person name="Pickel B."/>
            <person name="Atanasova L."/>
            <person name="Karlsson M."/>
            <person name="Huettel B."/>
            <person name="Barry K.W."/>
            <person name="Haridas S."/>
            <person name="Chen C."/>
            <person name="Bauer D."/>
            <person name="Andreopoulos W."/>
            <person name="Pangilinan J."/>
            <person name="LaButti K."/>
            <person name="Riley R."/>
            <person name="Lipzen A."/>
            <person name="Clum A."/>
            <person name="Drula E."/>
            <person name="Henrissat B."/>
            <person name="Kohler A."/>
            <person name="Grigoriev I.V."/>
            <person name="Martin F.M."/>
            <person name="Hacquard S."/>
        </authorList>
    </citation>
    <scope>NUCLEOTIDE SEQUENCE</scope>
    <source>
        <strain evidence="3">MPI-SDFR-AT-0120</strain>
    </source>
</reference>
<name>A0A8K0RG84_9PLEO</name>